<comment type="caution">
    <text evidence="1">The sequence shown here is derived from an EMBL/GenBank/DDBJ whole genome shotgun (WGS) entry which is preliminary data.</text>
</comment>
<organism evidence="1 2">
    <name type="scientific">Gossypium australe</name>
    <dbReference type="NCBI Taxonomy" id="47621"/>
    <lineage>
        <taxon>Eukaryota</taxon>
        <taxon>Viridiplantae</taxon>
        <taxon>Streptophyta</taxon>
        <taxon>Embryophyta</taxon>
        <taxon>Tracheophyta</taxon>
        <taxon>Spermatophyta</taxon>
        <taxon>Magnoliopsida</taxon>
        <taxon>eudicotyledons</taxon>
        <taxon>Gunneridae</taxon>
        <taxon>Pentapetalae</taxon>
        <taxon>rosids</taxon>
        <taxon>malvids</taxon>
        <taxon>Malvales</taxon>
        <taxon>Malvaceae</taxon>
        <taxon>Malvoideae</taxon>
        <taxon>Gossypium</taxon>
    </lineage>
</organism>
<dbReference type="AlphaFoldDB" id="A0A5B6VKZ5"/>
<accession>A0A5B6VKZ5</accession>
<keyword evidence="2" id="KW-1185">Reference proteome</keyword>
<dbReference type="EMBL" id="SMMG02000006">
    <property type="protein sequence ID" value="KAA3469743.1"/>
    <property type="molecule type" value="Genomic_DNA"/>
</dbReference>
<gene>
    <name evidence="1" type="ORF">EPI10_015503</name>
</gene>
<evidence type="ECO:0000313" key="1">
    <source>
        <dbReference type="EMBL" id="KAA3469743.1"/>
    </source>
</evidence>
<reference evidence="2" key="1">
    <citation type="journal article" date="2019" name="Plant Biotechnol. J.">
        <title>Genome sequencing of the Australian wild diploid species Gossypium australe highlights disease resistance and delayed gland morphogenesis.</title>
        <authorList>
            <person name="Cai Y."/>
            <person name="Cai X."/>
            <person name="Wang Q."/>
            <person name="Wang P."/>
            <person name="Zhang Y."/>
            <person name="Cai C."/>
            <person name="Xu Y."/>
            <person name="Wang K."/>
            <person name="Zhou Z."/>
            <person name="Wang C."/>
            <person name="Geng S."/>
            <person name="Li B."/>
            <person name="Dong Q."/>
            <person name="Hou Y."/>
            <person name="Wang H."/>
            <person name="Ai P."/>
            <person name="Liu Z."/>
            <person name="Yi F."/>
            <person name="Sun M."/>
            <person name="An G."/>
            <person name="Cheng J."/>
            <person name="Zhang Y."/>
            <person name="Shi Q."/>
            <person name="Xie Y."/>
            <person name="Shi X."/>
            <person name="Chang Y."/>
            <person name="Huang F."/>
            <person name="Chen Y."/>
            <person name="Hong S."/>
            <person name="Mi L."/>
            <person name="Sun Q."/>
            <person name="Zhang L."/>
            <person name="Zhou B."/>
            <person name="Peng R."/>
            <person name="Zhang X."/>
            <person name="Liu F."/>
        </authorList>
    </citation>
    <scope>NUCLEOTIDE SEQUENCE [LARGE SCALE GENOMIC DNA]</scope>
    <source>
        <strain evidence="2">cv. PA1801</strain>
    </source>
</reference>
<sequence>MNDWFTKFLRTNPVVQQSPFPALQSVLDMPQGTELVRTGKPPNNFGATAENDPKRAEFWLENTIRVLDELSCTPSECLKCALSSLKDSAYQWWNTFISIVPRKNVTWEFFQTEFRKKYIS</sequence>
<evidence type="ECO:0000313" key="2">
    <source>
        <dbReference type="Proteomes" id="UP000325315"/>
    </source>
</evidence>
<protein>
    <submittedName>
        <fullName evidence="1">Protein MCM10</fullName>
    </submittedName>
</protein>
<dbReference type="Proteomes" id="UP000325315">
    <property type="component" value="Unassembled WGS sequence"/>
</dbReference>
<proteinExistence type="predicted"/>
<name>A0A5B6VKZ5_9ROSI</name>